<sequence>MAGGFLEDVSDFALAQLVEGLGVNGDRRPGKAVGLQETGRGVPGQTRPVVRDPGGDSL</sequence>
<evidence type="ECO:0000313" key="3">
    <source>
        <dbReference type="Proteomes" id="UP001552479"/>
    </source>
</evidence>
<dbReference type="RefSeq" id="WP_366088852.1">
    <property type="nucleotide sequence ID" value="NZ_JBFASG010000019.1"/>
</dbReference>
<feature type="region of interest" description="Disordered" evidence="1">
    <location>
        <begin position="25"/>
        <end position="58"/>
    </location>
</feature>
<evidence type="ECO:0000256" key="1">
    <source>
        <dbReference type="SAM" id="MobiDB-lite"/>
    </source>
</evidence>
<keyword evidence="3" id="KW-1185">Reference proteome</keyword>
<dbReference type="Proteomes" id="UP001552479">
    <property type="component" value="Unassembled WGS sequence"/>
</dbReference>
<gene>
    <name evidence="2" type="ORF">AB0L03_19635</name>
</gene>
<name>A0ABV3IX40_9ACTN</name>
<organism evidence="2 3">
    <name type="scientific">Streptomyces roseoverticillatus</name>
    <dbReference type="NCBI Taxonomy" id="66429"/>
    <lineage>
        <taxon>Bacteria</taxon>
        <taxon>Bacillati</taxon>
        <taxon>Actinomycetota</taxon>
        <taxon>Actinomycetes</taxon>
        <taxon>Kitasatosporales</taxon>
        <taxon>Streptomycetaceae</taxon>
        <taxon>Streptomyces</taxon>
    </lineage>
</organism>
<feature type="compositionally biased region" description="Basic and acidic residues" evidence="1">
    <location>
        <begin position="49"/>
        <end position="58"/>
    </location>
</feature>
<dbReference type="EMBL" id="JBFASG010000019">
    <property type="protein sequence ID" value="MEV4925021.1"/>
    <property type="molecule type" value="Genomic_DNA"/>
</dbReference>
<evidence type="ECO:0000313" key="2">
    <source>
        <dbReference type="EMBL" id="MEV4925021.1"/>
    </source>
</evidence>
<proteinExistence type="predicted"/>
<comment type="caution">
    <text evidence="2">The sequence shown here is derived from an EMBL/GenBank/DDBJ whole genome shotgun (WGS) entry which is preliminary data.</text>
</comment>
<accession>A0ABV3IX40</accession>
<reference evidence="2 3" key="1">
    <citation type="submission" date="2024-06" db="EMBL/GenBank/DDBJ databases">
        <title>The Natural Products Discovery Center: Release of the First 8490 Sequenced Strains for Exploring Actinobacteria Biosynthetic Diversity.</title>
        <authorList>
            <person name="Kalkreuter E."/>
            <person name="Kautsar S.A."/>
            <person name="Yang D."/>
            <person name="Bader C.D."/>
            <person name="Teijaro C.N."/>
            <person name="Fluegel L."/>
            <person name="Davis C.M."/>
            <person name="Simpson J.R."/>
            <person name="Lauterbach L."/>
            <person name="Steele A.D."/>
            <person name="Gui C."/>
            <person name="Meng S."/>
            <person name="Li G."/>
            <person name="Viehrig K."/>
            <person name="Ye F."/>
            <person name="Su P."/>
            <person name="Kiefer A.F."/>
            <person name="Nichols A."/>
            <person name="Cepeda A.J."/>
            <person name="Yan W."/>
            <person name="Fan B."/>
            <person name="Jiang Y."/>
            <person name="Adhikari A."/>
            <person name="Zheng C.-J."/>
            <person name="Schuster L."/>
            <person name="Cowan T.M."/>
            <person name="Smanski M.J."/>
            <person name="Chevrette M.G."/>
            <person name="De Carvalho L.P.S."/>
            <person name="Shen B."/>
        </authorList>
    </citation>
    <scope>NUCLEOTIDE SEQUENCE [LARGE SCALE GENOMIC DNA]</scope>
    <source>
        <strain evidence="2 3">NPDC053791</strain>
    </source>
</reference>
<protein>
    <submittedName>
        <fullName evidence="2">Uncharacterized protein</fullName>
    </submittedName>
</protein>